<feature type="region of interest" description="Disordered" evidence="5">
    <location>
        <begin position="200"/>
        <end position="225"/>
    </location>
</feature>
<feature type="DNA-binding region" description="H-T-H motif" evidence="4">
    <location>
        <begin position="50"/>
        <end position="69"/>
    </location>
</feature>
<name>A0A4R4WZR1_9ACTN</name>
<keyword evidence="8" id="KW-1185">Reference proteome</keyword>
<sequence length="225" mass="23653">MSSPEATPAAARTGQADRGDRPVRAHARRNRETLIAVARATFAAAEGTVSLESIARDAGVGIGTLYRHFPTREALVEAVYAAELDDVTASASTLLDAFPPEVALREWMDRYAAFVATKRGMVDTLRAGWASGRIATPTTRERITTALGMILASGAQAGTLRADVDPEDVTAMLLGVFLSTAASDRWEQTGRLLGLVMDALRPPGARTPPRRGGDAAGGGGNRPSP</sequence>
<dbReference type="InterPro" id="IPR009057">
    <property type="entry name" value="Homeodomain-like_sf"/>
</dbReference>
<dbReference type="Proteomes" id="UP000294543">
    <property type="component" value="Unassembled WGS sequence"/>
</dbReference>
<dbReference type="InterPro" id="IPR036271">
    <property type="entry name" value="Tet_transcr_reg_TetR-rel_C_sf"/>
</dbReference>
<dbReference type="OrthoDB" id="9795011at2"/>
<dbReference type="EMBL" id="SMKP01000018">
    <property type="protein sequence ID" value="TDD23393.1"/>
    <property type="molecule type" value="Genomic_DNA"/>
</dbReference>
<gene>
    <name evidence="7" type="ORF">E1294_09035</name>
</gene>
<feature type="domain" description="HTH tetR-type" evidence="6">
    <location>
        <begin position="28"/>
        <end position="87"/>
    </location>
</feature>
<evidence type="ECO:0000259" key="6">
    <source>
        <dbReference type="PROSITE" id="PS50977"/>
    </source>
</evidence>
<reference evidence="7 8" key="1">
    <citation type="submission" date="2019-03" db="EMBL/GenBank/DDBJ databases">
        <title>Draft genome sequences of novel Actinobacteria.</title>
        <authorList>
            <person name="Sahin N."/>
            <person name="Ay H."/>
            <person name="Saygin H."/>
        </authorList>
    </citation>
    <scope>NUCLEOTIDE SEQUENCE [LARGE SCALE GENOMIC DNA]</scope>
    <source>
        <strain evidence="7 8">KC712</strain>
    </source>
</reference>
<dbReference type="RefSeq" id="WP_132506719.1">
    <property type="nucleotide sequence ID" value="NZ_SMKP01000018.1"/>
</dbReference>
<dbReference type="AlphaFoldDB" id="A0A4R4WZR1"/>
<evidence type="ECO:0000256" key="2">
    <source>
        <dbReference type="ARBA" id="ARBA00023125"/>
    </source>
</evidence>
<dbReference type="SUPFAM" id="SSF46689">
    <property type="entry name" value="Homeodomain-like"/>
    <property type="match status" value="1"/>
</dbReference>
<dbReference type="PANTHER" id="PTHR30055:SF234">
    <property type="entry name" value="HTH-TYPE TRANSCRIPTIONAL REGULATOR BETI"/>
    <property type="match status" value="1"/>
</dbReference>
<proteinExistence type="predicted"/>
<dbReference type="SUPFAM" id="SSF48498">
    <property type="entry name" value="Tetracyclin repressor-like, C-terminal domain"/>
    <property type="match status" value="1"/>
</dbReference>
<keyword evidence="3" id="KW-0804">Transcription</keyword>
<accession>A0A4R4WZR1</accession>
<dbReference type="InterPro" id="IPR050109">
    <property type="entry name" value="HTH-type_TetR-like_transc_reg"/>
</dbReference>
<evidence type="ECO:0000256" key="5">
    <source>
        <dbReference type="SAM" id="MobiDB-lite"/>
    </source>
</evidence>
<comment type="caution">
    <text evidence="7">The sequence shown here is derived from an EMBL/GenBank/DDBJ whole genome shotgun (WGS) entry which is preliminary data.</text>
</comment>
<evidence type="ECO:0000256" key="4">
    <source>
        <dbReference type="PROSITE-ProRule" id="PRU00335"/>
    </source>
</evidence>
<dbReference type="InterPro" id="IPR049445">
    <property type="entry name" value="TetR_SbtR-like_C"/>
</dbReference>
<dbReference type="Pfam" id="PF21597">
    <property type="entry name" value="TetR_C_43"/>
    <property type="match status" value="1"/>
</dbReference>
<organism evidence="7 8">
    <name type="scientific">Nonomuraea diastatica</name>
    <dbReference type="NCBI Taxonomy" id="1848329"/>
    <lineage>
        <taxon>Bacteria</taxon>
        <taxon>Bacillati</taxon>
        <taxon>Actinomycetota</taxon>
        <taxon>Actinomycetes</taxon>
        <taxon>Streptosporangiales</taxon>
        <taxon>Streptosporangiaceae</taxon>
        <taxon>Nonomuraea</taxon>
    </lineage>
</organism>
<feature type="compositionally biased region" description="Gly residues" evidence="5">
    <location>
        <begin position="214"/>
        <end position="225"/>
    </location>
</feature>
<dbReference type="GO" id="GO:0000976">
    <property type="term" value="F:transcription cis-regulatory region binding"/>
    <property type="evidence" value="ECO:0007669"/>
    <property type="project" value="TreeGrafter"/>
</dbReference>
<dbReference type="InterPro" id="IPR001647">
    <property type="entry name" value="HTH_TetR"/>
</dbReference>
<feature type="region of interest" description="Disordered" evidence="5">
    <location>
        <begin position="1"/>
        <end position="24"/>
    </location>
</feature>
<dbReference type="Gene3D" id="1.10.357.10">
    <property type="entry name" value="Tetracycline Repressor, domain 2"/>
    <property type="match status" value="1"/>
</dbReference>
<keyword evidence="1" id="KW-0805">Transcription regulation</keyword>
<dbReference type="Pfam" id="PF00440">
    <property type="entry name" value="TetR_N"/>
    <property type="match status" value="1"/>
</dbReference>
<keyword evidence="2 4" id="KW-0238">DNA-binding</keyword>
<dbReference type="PROSITE" id="PS50977">
    <property type="entry name" value="HTH_TETR_2"/>
    <property type="match status" value="1"/>
</dbReference>
<evidence type="ECO:0000256" key="3">
    <source>
        <dbReference type="ARBA" id="ARBA00023163"/>
    </source>
</evidence>
<evidence type="ECO:0000256" key="1">
    <source>
        <dbReference type="ARBA" id="ARBA00023015"/>
    </source>
</evidence>
<dbReference type="PANTHER" id="PTHR30055">
    <property type="entry name" value="HTH-TYPE TRANSCRIPTIONAL REGULATOR RUTR"/>
    <property type="match status" value="1"/>
</dbReference>
<evidence type="ECO:0000313" key="7">
    <source>
        <dbReference type="EMBL" id="TDD23393.1"/>
    </source>
</evidence>
<evidence type="ECO:0000313" key="8">
    <source>
        <dbReference type="Proteomes" id="UP000294543"/>
    </source>
</evidence>
<protein>
    <submittedName>
        <fullName evidence="7">TetR/AcrR family transcriptional regulator</fullName>
    </submittedName>
</protein>
<dbReference type="GO" id="GO:0003700">
    <property type="term" value="F:DNA-binding transcription factor activity"/>
    <property type="evidence" value="ECO:0007669"/>
    <property type="project" value="TreeGrafter"/>
</dbReference>